<dbReference type="AlphaFoldDB" id="A0A2A7HTH0"/>
<accession>A0A2A7HTH0</accession>
<keyword evidence="1" id="KW-0732">Signal</keyword>
<evidence type="ECO:0008006" key="4">
    <source>
        <dbReference type="Google" id="ProtNLM"/>
    </source>
</evidence>
<evidence type="ECO:0000313" key="2">
    <source>
        <dbReference type="EMBL" id="PEC20154.1"/>
    </source>
</evidence>
<name>A0A2A7HTH0_BACCE</name>
<comment type="caution">
    <text evidence="2">The sequence shown here is derived from an EMBL/GenBank/DDBJ whole genome shotgun (WGS) entry which is preliminary data.</text>
</comment>
<protein>
    <recommendedName>
        <fullName evidence="4">Lipoprotein</fullName>
    </recommendedName>
</protein>
<dbReference type="Proteomes" id="UP000220006">
    <property type="component" value="Unassembled WGS sequence"/>
</dbReference>
<gene>
    <name evidence="2" type="ORF">COM96_21505</name>
</gene>
<dbReference type="PROSITE" id="PS51257">
    <property type="entry name" value="PROKAR_LIPOPROTEIN"/>
    <property type="match status" value="1"/>
</dbReference>
<evidence type="ECO:0000313" key="3">
    <source>
        <dbReference type="Proteomes" id="UP000220006"/>
    </source>
</evidence>
<dbReference type="RefSeq" id="WP_097905456.1">
    <property type="nucleotide sequence ID" value="NZ_NVLK01000049.1"/>
</dbReference>
<organism evidence="2 3">
    <name type="scientific">Bacillus cereus</name>
    <dbReference type="NCBI Taxonomy" id="1396"/>
    <lineage>
        <taxon>Bacteria</taxon>
        <taxon>Bacillati</taxon>
        <taxon>Bacillota</taxon>
        <taxon>Bacilli</taxon>
        <taxon>Bacillales</taxon>
        <taxon>Bacillaceae</taxon>
        <taxon>Bacillus</taxon>
        <taxon>Bacillus cereus group</taxon>
    </lineage>
</organism>
<dbReference type="Pfam" id="PF13798">
    <property type="entry name" value="PCYCGC"/>
    <property type="match status" value="1"/>
</dbReference>
<sequence length="172" mass="19150">MSKIIPVVLLVSLLIGCSSVNNSSFTKNNKAQNQLQETKNKGEHFKDDTLETTANVETLPSFLSSTTNGQVSQIYKMVGKDIELLQWIPCYCGCDENSGHKSNKDCFIREMKENGQVTWNSHAMNHSECVDIAFQAVLMKQNGASSLEIREYVDTHYKKDGINVTPTPMPSA</sequence>
<feature type="signal peptide" evidence="1">
    <location>
        <begin position="1"/>
        <end position="23"/>
    </location>
</feature>
<proteinExistence type="predicted"/>
<dbReference type="InterPro" id="IPR025673">
    <property type="entry name" value="PCYCGC"/>
</dbReference>
<feature type="chain" id="PRO_5039231047" description="Lipoprotein" evidence="1">
    <location>
        <begin position="24"/>
        <end position="172"/>
    </location>
</feature>
<reference evidence="2 3" key="1">
    <citation type="submission" date="2017-09" db="EMBL/GenBank/DDBJ databases">
        <title>Large-scale bioinformatics analysis of Bacillus genomes uncovers conserved roles of natural products in bacterial physiology.</title>
        <authorList>
            <consortium name="Agbiome Team Llc"/>
            <person name="Bleich R.M."/>
            <person name="Grubbs K.J."/>
            <person name="Santa Maria K.C."/>
            <person name="Allen S.E."/>
            <person name="Farag S."/>
            <person name="Shank E.A."/>
            <person name="Bowers A."/>
        </authorList>
    </citation>
    <scope>NUCLEOTIDE SEQUENCE [LARGE SCALE GENOMIC DNA]</scope>
    <source>
        <strain evidence="2 3">AFS096845</strain>
    </source>
</reference>
<evidence type="ECO:0000256" key="1">
    <source>
        <dbReference type="SAM" id="SignalP"/>
    </source>
</evidence>
<dbReference type="EMBL" id="NVLK01000049">
    <property type="protein sequence ID" value="PEC20154.1"/>
    <property type="molecule type" value="Genomic_DNA"/>
</dbReference>